<reference evidence="1" key="1">
    <citation type="journal article" date="2014" name="Front. Microbiol.">
        <title>High frequency of phylogenetically diverse reductive dehalogenase-homologous genes in deep subseafloor sedimentary metagenomes.</title>
        <authorList>
            <person name="Kawai M."/>
            <person name="Futagami T."/>
            <person name="Toyoda A."/>
            <person name="Takaki Y."/>
            <person name="Nishi S."/>
            <person name="Hori S."/>
            <person name="Arai W."/>
            <person name="Tsubouchi T."/>
            <person name="Morono Y."/>
            <person name="Uchiyama I."/>
            <person name="Ito T."/>
            <person name="Fujiyama A."/>
            <person name="Inagaki F."/>
            <person name="Takami H."/>
        </authorList>
    </citation>
    <scope>NUCLEOTIDE SEQUENCE</scope>
    <source>
        <strain evidence="1">Expedition CK06-06</strain>
    </source>
</reference>
<organism evidence="1">
    <name type="scientific">marine sediment metagenome</name>
    <dbReference type="NCBI Taxonomy" id="412755"/>
    <lineage>
        <taxon>unclassified sequences</taxon>
        <taxon>metagenomes</taxon>
        <taxon>ecological metagenomes</taxon>
    </lineage>
</organism>
<gene>
    <name evidence="1" type="ORF">S03H2_33728</name>
</gene>
<name>X1H8N4_9ZZZZ</name>
<sequence length="53" mass="5755">MSNEEDLDNGAKTAICCVKNCQKEIPIDKAIVINGQNFCGICGTAYYRSALNL</sequence>
<accession>X1H8N4</accession>
<proteinExistence type="predicted"/>
<evidence type="ECO:0008006" key="2">
    <source>
        <dbReference type="Google" id="ProtNLM"/>
    </source>
</evidence>
<protein>
    <recommendedName>
        <fullName evidence="2">DksA C4-type domain-containing protein</fullName>
    </recommendedName>
</protein>
<comment type="caution">
    <text evidence="1">The sequence shown here is derived from an EMBL/GenBank/DDBJ whole genome shotgun (WGS) entry which is preliminary data.</text>
</comment>
<evidence type="ECO:0000313" key="1">
    <source>
        <dbReference type="EMBL" id="GAH50209.1"/>
    </source>
</evidence>
<dbReference type="AlphaFoldDB" id="X1H8N4"/>
<dbReference type="EMBL" id="BARU01020547">
    <property type="protein sequence ID" value="GAH50209.1"/>
    <property type="molecule type" value="Genomic_DNA"/>
</dbReference>